<dbReference type="PANTHER" id="PTHR38479">
    <property type="entry name" value="LMO0824 PROTEIN"/>
    <property type="match status" value="1"/>
</dbReference>
<gene>
    <name evidence="1" type="ORF">ACFFR3_40815</name>
</gene>
<sequence>MIELTWPQVSARRLARAGLTAPMRAEPAEAVAAMCGAHAQVMSAAEASIGLRLDGVTRTGVRAAVGEGLVKTHGPRGTVHLLPARDLPLWVAAMSSIPYADRAPASIRMTPEQIEQVIAAIRDAVAGAELTIDELSEAVVAATGPWAGELVMPAFQGWWPRWRQVMGPAAHRGAFVFGAGRGRKVTYTAAPLATGPAADGAAWLVRAYLRAYGPATPAQFAQWAGGPVTWAAEAFRRVEPAEVRLEGQRAWLLAGDTELPDEPPRGVRLLPYFDAYVVAGRPRELLYAGAAAERALAGGQAGNFPVLLVDGQVSGVWHQRRKGRTMDVTVEPLRDLTPAQARELDEQVQRLGVVMEAAPRLTIGTVTVGAHA</sequence>
<name>A0ABV5P047_9ACTN</name>
<reference evidence="1 2" key="1">
    <citation type="submission" date="2024-09" db="EMBL/GenBank/DDBJ databases">
        <authorList>
            <person name="Sun Q."/>
            <person name="Mori K."/>
        </authorList>
    </citation>
    <scope>NUCLEOTIDE SEQUENCE [LARGE SCALE GENOMIC DNA]</scope>
    <source>
        <strain evidence="1 2">JCM 3324</strain>
    </source>
</reference>
<dbReference type="Pfam" id="PF06224">
    <property type="entry name" value="AlkZ-like"/>
    <property type="match status" value="1"/>
</dbReference>
<keyword evidence="2" id="KW-1185">Reference proteome</keyword>
<protein>
    <submittedName>
        <fullName evidence="1">Winged helix DNA-binding domain-containing protein</fullName>
    </submittedName>
</protein>
<proteinExistence type="predicted"/>
<evidence type="ECO:0000313" key="2">
    <source>
        <dbReference type="Proteomes" id="UP001589568"/>
    </source>
</evidence>
<evidence type="ECO:0000313" key="1">
    <source>
        <dbReference type="EMBL" id="MFB9475872.1"/>
    </source>
</evidence>
<dbReference type="RefSeq" id="WP_364376291.1">
    <property type="nucleotide sequence ID" value="NZ_JBHMCF010000046.1"/>
</dbReference>
<dbReference type="PANTHER" id="PTHR38479:SF2">
    <property type="entry name" value="WINGED HELIX DNA-BINDING DOMAIN-CONTAINING PROTEIN"/>
    <property type="match status" value="1"/>
</dbReference>
<keyword evidence="1" id="KW-0238">DNA-binding</keyword>
<dbReference type="GO" id="GO:0003677">
    <property type="term" value="F:DNA binding"/>
    <property type="evidence" value="ECO:0007669"/>
    <property type="project" value="UniProtKB-KW"/>
</dbReference>
<dbReference type="EMBL" id="JBHMCF010000046">
    <property type="protein sequence ID" value="MFB9475872.1"/>
    <property type="molecule type" value="Genomic_DNA"/>
</dbReference>
<comment type="caution">
    <text evidence="1">The sequence shown here is derived from an EMBL/GenBank/DDBJ whole genome shotgun (WGS) entry which is preliminary data.</text>
</comment>
<organism evidence="1 2">
    <name type="scientific">Nonomuraea salmonea</name>
    <dbReference type="NCBI Taxonomy" id="46181"/>
    <lineage>
        <taxon>Bacteria</taxon>
        <taxon>Bacillati</taxon>
        <taxon>Actinomycetota</taxon>
        <taxon>Actinomycetes</taxon>
        <taxon>Streptosporangiales</taxon>
        <taxon>Streptosporangiaceae</taxon>
        <taxon>Nonomuraea</taxon>
    </lineage>
</organism>
<dbReference type="InterPro" id="IPR009351">
    <property type="entry name" value="AlkZ-like"/>
</dbReference>
<accession>A0ABV5P047</accession>
<dbReference type="Proteomes" id="UP001589568">
    <property type="component" value="Unassembled WGS sequence"/>
</dbReference>